<accession>A0A7X9P017</accession>
<sequence>MKVGNVGNTLVLVESISLAHDFSRGARYFDPFIQLHHRKIIQSLIEDKRFTVAEIAEGLEVSPSTIYRELKRNTHPVTKKYNAEYAHKLYLARKKWVGSKKKNPFIPHPYRKNKYELYAERKYIYWLSDQYYDLKLKGKNYDFVYLKKWYAYRLGKKYYHHQDDWQYYDLWMEHFRLLRAQELQPGPKYYWMRELIKETTPFTLWKNPINTLEQKKCV</sequence>
<dbReference type="GO" id="GO:0006355">
    <property type="term" value="P:regulation of DNA-templated transcription"/>
    <property type="evidence" value="ECO:0007669"/>
    <property type="project" value="UniProtKB-ARBA"/>
</dbReference>
<dbReference type="EMBL" id="JABANE010000002">
    <property type="protein sequence ID" value="NME66502.1"/>
    <property type="molecule type" value="Genomic_DNA"/>
</dbReference>
<name>A0A7X9P017_9BACT</name>
<feature type="domain" description="Transposase IS30-like HTH" evidence="1">
    <location>
        <begin position="34"/>
        <end position="73"/>
    </location>
</feature>
<reference evidence="2 3" key="1">
    <citation type="submission" date="2020-04" db="EMBL/GenBank/DDBJ databases">
        <title>Flammeovirga sp. SR4, a novel species isolated from seawater.</title>
        <authorList>
            <person name="Wang X."/>
        </authorList>
    </citation>
    <scope>NUCLEOTIDE SEQUENCE [LARGE SCALE GENOMIC DNA]</scope>
    <source>
        <strain evidence="2 3">ATCC 23126</strain>
    </source>
</reference>
<comment type="caution">
    <text evidence="2">The sequence shown here is derived from an EMBL/GenBank/DDBJ whole genome shotgun (WGS) entry which is preliminary data.</text>
</comment>
<organism evidence="2 3">
    <name type="scientific">Flammeovirga aprica JL-4</name>
    <dbReference type="NCBI Taxonomy" id="694437"/>
    <lineage>
        <taxon>Bacteria</taxon>
        <taxon>Pseudomonadati</taxon>
        <taxon>Bacteroidota</taxon>
        <taxon>Cytophagia</taxon>
        <taxon>Cytophagales</taxon>
        <taxon>Flammeovirgaceae</taxon>
        <taxon>Flammeovirga</taxon>
    </lineage>
</organism>
<keyword evidence="3" id="KW-1185">Reference proteome</keyword>
<evidence type="ECO:0000313" key="2">
    <source>
        <dbReference type="EMBL" id="NME66502.1"/>
    </source>
</evidence>
<dbReference type="RefSeq" id="WP_169654254.1">
    <property type="nucleotide sequence ID" value="NZ_JABANE010000002.1"/>
</dbReference>
<dbReference type="InterPro" id="IPR036390">
    <property type="entry name" value="WH_DNA-bd_sf"/>
</dbReference>
<dbReference type="InterPro" id="IPR025246">
    <property type="entry name" value="IS30-like_HTH"/>
</dbReference>
<evidence type="ECO:0000259" key="1">
    <source>
        <dbReference type="Pfam" id="PF13936"/>
    </source>
</evidence>
<dbReference type="InterPro" id="IPR036388">
    <property type="entry name" value="WH-like_DNA-bd_sf"/>
</dbReference>
<gene>
    <name evidence="2" type="ORF">HHU12_00870</name>
</gene>
<protein>
    <submittedName>
        <fullName evidence="2">Helix-turn-helix domain-containing protein</fullName>
    </submittedName>
</protein>
<dbReference type="Proteomes" id="UP000576082">
    <property type="component" value="Unassembled WGS sequence"/>
</dbReference>
<dbReference type="SUPFAM" id="SSF46785">
    <property type="entry name" value="Winged helix' DNA-binding domain"/>
    <property type="match status" value="1"/>
</dbReference>
<dbReference type="Pfam" id="PF13936">
    <property type="entry name" value="HTH_38"/>
    <property type="match status" value="1"/>
</dbReference>
<dbReference type="InterPro" id="IPR011991">
    <property type="entry name" value="ArsR-like_HTH"/>
</dbReference>
<dbReference type="AlphaFoldDB" id="A0A7X9P017"/>
<proteinExistence type="predicted"/>
<evidence type="ECO:0000313" key="3">
    <source>
        <dbReference type="Proteomes" id="UP000576082"/>
    </source>
</evidence>
<dbReference type="Gene3D" id="1.10.10.10">
    <property type="entry name" value="Winged helix-like DNA-binding domain superfamily/Winged helix DNA-binding domain"/>
    <property type="match status" value="1"/>
</dbReference>
<dbReference type="CDD" id="cd00090">
    <property type="entry name" value="HTH_ARSR"/>
    <property type="match status" value="1"/>
</dbReference>